<dbReference type="OrthoDB" id="6370527at2"/>
<keyword evidence="2" id="KW-1185">Reference proteome</keyword>
<protein>
    <submittedName>
        <fullName evidence="1">Uncharacterized protein</fullName>
    </submittedName>
</protein>
<evidence type="ECO:0000313" key="1">
    <source>
        <dbReference type="EMBL" id="OBX28326.1"/>
    </source>
</evidence>
<organism evidence="1 2">
    <name type="scientific">Acinetobacter gandensis</name>
    <dbReference type="NCBI Taxonomy" id="1443941"/>
    <lineage>
        <taxon>Bacteria</taxon>
        <taxon>Pseudomonadati</taxon>
        <taxon>Pseudomonadota</taxon>
        <taxon>Gammaproteobacteria</taxon>
        <taxon>Moraxellales</taxon>
        <taxon>Moraxellaceae</taxon>
        <taxon>Acinetobacter</taxon>
    </lineage>
</organism>
<proteinExistence type="predicted"/>
<comment type="caution">
    <text evidence="1">The sequence shown here is derived from an EMBL/GenBank/DDBJ whole genome shotgun (WGS) entry which is preliminary data.</text>
</comment>
<dbReference type="Proteomes" id="UP000185753">
    <property type="component" value="Unassembled WGS sequence"/>
</dbReference>
<name>A0A1A7R8U3_9GAMM</name>
<dbReference type="AlphaFoldDB" id="A0A1A7R8U3"/>
<dbReference type="EMBL" id="LZDS01000026">
    <property type="protein sequence ID" value="OBX28326.1"/>
    <property type="molecule type" value="Genomic_DNA"/>
</dbReference>
<reference evidence="2" key="1">
    <citation type="submission" date="2016-06" db="EMBL/GenBank/DDBJ databases">
        <authorList>
            <person name="Radolfova-Krizova L."/>
            <person name="Nemec A."/>
        </authorList>
    </citation>
    <scope>NUCLEOTIDE SEQUENCE [LARGE SCALE GENOMIC DNA]</scope>
    <source>
        <strain evidence="2">ANC 4275</strain>
    </source>
</reference>
<accession>A0A1A7R8U3</accession>
<gene>
    <name evidence="1" type="ORF">A9J31_06170</name>
</gene>
<evidence type="ECO:0000313" key="2">
    <source>
        <dbReference type="Proteomes" id="UP000185753"/>
    </source>
</evidence>
<sequence>MVDKTDMIRVRRLNFEVARAISCIYDVFPHENQVSSNVVKSIGAVTSNTKHRFREKLAFSKALDGTSMTMPRDNYCDK</sequence>